<keyword evidence="3" id="KW-1185">Reference proteome</keyword>
<evidence type="ECO:0000256" key="1">
    <source>
        <dbReference type="ARBA" id="ARBA00009477"/>
    </source>
</evidence>
<dbReference type="PANTHER" id="PTHR30469">
    <property type="entry name" value="MULTIDRUG RESISTANCE PROTEIN MDTA"/>
    <property type="match status" value="1"/>
</dbReference>
<organism evidence="2 3">
    <name type="scientific">Salinarimonas ramus</name>
    <dbReference type="NCBI Taxonomy" id="690164"/>
    <lineage>
        <taxon>Bacteria</taxon>
        <taxon>Pseudomonadati</taxon>
        <taxon>Pseudomonadota</taxon>
        <taxon>Alphaproteobacteria</taxon>
        <taxon>Hyphomicrobiales</taxon>
        <taxon>Salinarimonadaceae</taxon>
        <taxon>Salinarimonas</taxon>
    </lineage>
</organism>
<dbReference type="PANTHER" id="PTHR30469:SF11">
    <property type="entry name" value="BLL4320 PROTEIN"/>
    <property type="match status" value="1"/>
</dbReference>
<dbReference type="NCBIfam" id="TIGR01730">
    <property type="entry name" value="RND_mfp"/>
    <property type="match status" value="1"/>
</dbReference>
<name>A0A917V251_9HYPH</name>
<dbReference type="Proteomes" id="UP000600449">
    <property type="component" value="Unassembled WGS sequence"/>
</dbReference>
<dbReference type="Gene3D" id="2.40.30.170">
    <property type="match status" value="1"/>
</dbReference>
<accession>A0A917V251</accession>
<protein>
    <recommendedName>
        <fullName evidence="4">Efflux RND transporter periplasmic adaptor subunit</fullName>
    </recommendedName>
</protein>
<dbReference type="SUPFAM" id="SSF111369">
    <property type="entry name" value="HlyD-like secretion proteins"/>
    <property type="match status" value="1"/>
</dbReference>
<dbReference type="GO" id="GO:1990281">
    <property type="term" value="C:efflux pump complex"/>
    <property type="evidence" value="ECO:0007669"/>
    <property type="project" value="TreeGrafter"/>
</dbReference>
<sequence>MPTRFGRVISLVAQIGIVAATGFGVVTGVGVLQDRADARAQAARAEPEPLPVSVTRLVRETGYVVEDRYLGRLEPAREADLAFERPGLVVEVLVEEGARVAQGALVARLDTAALDAERTRLLAQRDQIAASLDLARRTLARQRELGEAGHASSQRLDEARLSAELEAARLAEVDAAIARLDVDIAKTALHAPYAGTIAARAVDEGTVVSAGTPVVRLLETEAPRARVGLSQEAASALAVGDRATLVVAGREVPARVLALRPDLARDTRTVTALLAPERPVDVAFGASVELRLPRRIEEPGFWLPVAALSEGRRGTWSVLVAEAGEAEPARIVREAVEVLHVVDDRAFVRGTLRPGAALVAGGTHRLAPGQAVLVAQAD</sequence>
<evidence type="ECO:0000313" key="3">
    <source>
        <dbReference type="Proteomes" id="UP000600449"/>
    </source>
</evidence>
<reference evidence="2 3" key="1">
    <citation type="journal article" date="2014" name="Int. J. Syst. Evol. Microbiol.">
        <title>Complete genome sequence of Corynebacterium casei LMG S-19264T (=DSM 44701T), isolated from a smear-ripened cheese.</title>
        <authorList>
            <consortium name="US DOE Joint Genome Institute (JGI-PGF)"/>
            <person name="Walter F."/>
            <person name="Albersmeier A."/>
            <person name="Kalinowski J."/>
            <person name="Ruckert C."/>
        </authorList>
    </citation>
    <scope>NUCLEOTIDE SEQUENCE [LARGE SCALE GENOMIC DNA]</scope>
    <source>
        <strain evidence="2 3">CGMCC 1.9161</strain>
    </source>
</reference>
<dbReference type="AlphaFoldDB" id="A0A917V251"/>
<gene>
    <name evidence="2" type="ORF">GCM10011322_03460</name>
</gene>
<comment type="similarity">
    <text evidence="1">Belongs to the membrane fusion protein (MFP) (TC 8.A.1) family.</text>
</comment>
<comment type="caution">
    <text evidence="2">The sequence shown here is derived from an EMBL/GenBank/DDBJ whole genome shotgun (WGS) entry which is preliminary data.</text>
</comment>
<evidence type="ECO:0000313" key="2">
    <source>
        <dbReference type="EMBL" id="GGK20080.1"/>
    </source>
</evidence>
<dbReference type="Gene3D" id="2.40.420.20">
    <property type="match status" value="1"/>
</dbReference>
<dbReference type="Gene3D" id="1.10.287.470">
    <property type="entry name" value="Helix hairpin bin"/>
    <property type="match status" value="1"/>
</dbReference>
<evidence type="ECO:0008006" key="4">
    <source>
        <dbReference type="Google" id="ProtNLM"/>
    </source>
</evidence>
<dbReference type="InterPro" id="IPR006143">
    <property type="entry name" value="RND_pump_MFP"/>
</dbReference>
<dbReference type="EMBL" id="BMMF01000001">
    <property type="protein sequence ID" value="GGK20080.1"/>
    <property type="molecule type" value="Genomic_DNA"/>
</dbReference>
<dbReference type="RefSeq" id="WP_188908850.1">
    <property type="nucleotide sequence ID" value="NZ_BMMF01000001.1"/>
</dbReference>
<proteinExistence type="inferred from homology"/>
<dbReference type="GO" id="GO:0015562">
    <property type="term" value="F:efflux transmembrane transporter activity"/>
    <property type="evidence" value="ECO:0007669"/>
    <property type="project" value="TreeGrafter"/>
</dbReference>
<dbReference type="Gene3D" id="2.40.50.100">
    <property type="match status" value="1"/>
</dbReference>